<evidence type="ECO:0000256" key="4">
    <source>
        <dbReference type="ARBA" id="ARBA00022692"/>
    </source>
</evidence>
<keyword evidence="4 10" id="KW-0812">Transmembrane</keyword>
<dbReference type="PANTHER" id="PTHR22601">
    <property type="entry name" value="ISP4 LIKE PROTEIN"/>
    <property type="match status" value="1"/>
</dbReference>
<comment type="similarity">
    <text evidence="2">Belongs to the oligopeptide OPT transporter family.</text>
</comment>
<evidence type="ECO:0000256" key="9">
    <source>
        <dbReference type="SAM" id="MobiDB-lite"/>
    </source>
</evidence>
<evidence type="ECO:0000256" key="7">
    <source>
        <dbReference type="ARBA" id="ARBA00022989"/>
    </source>
</evidence>
<dbReference type="Pfam" id="PF03169">
    <property type="entry name" value="OPT"/>
    <property type="match status" value="1"/>
</dbReference>
<feature type="transmembrane region" description="Helical" evidence="10">
    <location>
        <begin position="411"/>
        <end position="432"/>
    </location>
</feature>
<dbReference type="NCBIfam" id="TIGR00728">
    <property type="entry name" value="OPT_sfam"/>
    <property type="match status" value="1"/>
</dbReference>
<feature type="compositionally biased region" description="Low complexity" evidence="9">
    <location>
        <begin position="235"/>
        <end position="244"/>
    </location>
</feature>
<dbReference type="RefSeq" id="XP_018998117.1">
    <property type="nucleotide sequence ID" value="XM_019133412.1"/>
</dbReference>
<reference evidence="11 12" key="1">
    <citation type="submission" date="2016-06" db="EMBL/GenBank/DDBJ databases">
        <title>Evolution of pathogenesis and genome organization in the Tremellales.</title>
        <authorList>
            <person name="Cuomo C."/>
            <person name="Litvintseva A."/>
            <person name="Heitman J."/>
            <person name="Chen Y."/>
            <person name="Sun S."/>
            <person name="Springer D."/>
            <person name="Dromer F."/>
            <person name="Young S."/>
            <person name="Zeng Q."/>
            <person name="Chapman S."/>
            <person name="Gujja S."/>
            <person name="Saif S."/>
            <person name="Birren B."/>
        </authorList>
    </citation>
    <scope>NUCLEOTIDE SEQUENCE [LARGE SCALE GENOMIC DNA]</scope>
    <source>
        <strain evidence="11 12">CBS 6039</strain>
    </source>
</reference>
<keyword evidence="7 10" id="KW-1133">Transmembrane helix</keyword>
<keyword evidence="3" id="KW-0813">Transport</keyword>
<feature type="compositionally biased region" description="Low complexity" evidence="9">
    <location>
        <begin position="193"/>
        <end position="210"/>
    </location>
</feature>
<feature type="transmembrane region" description="Helical" evidence="10">
    <location>
        <begin position="592"/>
        <end position="612"/>
    </location>
</feature>
<feature type="transmembrane region" description="Helical" evidence="10">
    <location>
        <begin position="555"/>
        <end position="580"/>
    </location>
</feature>
<feature type="compositionally biased region" description="Acidic residues" evidence="9">
    <location>
        <begin position="52"/>
        <end position="68"/>
    </location>
</feature>
<accession>A0A1E3I6S3</accession>
<dbReference type="InterPro" id="IPR004813">
    <property type="entry name" value="OPT"/>
</dbReference>
<feature type="transmembrane region" description="Helical" evidence="10">
    <location>
        <begin position="933"/>
        <end position="954"/>
    </location>
</feature>
<protein>
    <submittedName>
        <fullName evidence="11">OPT family small oligopeptide transporter</fullName>
    </submittedName>
</protein>
<feature type="region of interest" description="Disordered" evidence="9">
    <location>
        <begin position="1"/>
        <end position="69"/>
    </location>
</feature>
<keyword evidence="8 10" id="KW-0472">Membrane</keyword>
<feature type="transmembrane region" description="Helical" evidence="10">
    <location>
        <begin position="1011"/>
        <end position="1033"/>
    </location>
</feature>
<evidence type="ECO:0000256" key="3">
    <source>
        <dbReference type="ARBA" id="ARBA00022448"/>
    </source>
</evidence>
<evidence type="ECO:0000313" key="12">
    <source>
        <dbReference type="Proteomes" id="UP000094065"/>
    </source>
</evidence>
<feature type="transmembrane region" description="Helical" evidence="10">
    <location>
        <begin position="983"/>
        <end position="999"/>
    </location>
</feature>
<comment type="caution">
    <text evidence="11">The sequence shown here is derived from an EMBL/GenBank/DDBJ whole genome shotgun (WGS) entry which is preliminary data.</text>
</comment>
<name>A0A1E3I6S3_9TREE</name>
<feature type="transmembrane region" description="Helical" evidence="10">
    <location>
        <begin position="493"/>
        <end position="514"/>
    </location>
</feature>
<dbReference type="InterPro" id="IPR004648">
    <property type="entry name" value="Oligpept_transpt"/>
</dbReference>
<proteinExistence type="inferred from homology"/>
<evidence type="ECO:0000256" key="2">
    <source>
        <dbReference type="ARBA" id="ARBA00008807"/>
    </source>
</evidence>
<feature type="transmembrane region" description="Helical" evidence="10">
    <location>
        <begin position="624"/>
        <end position="643"/>
    </location>
</feature>
<keyword evidence="12" id="KW-1185">Reference proteome</keyword>
<evidence type="ECO:0000256" key="5">
    <source>
        <dbReference type="ARBA" id="ARBA00022856"/>
    </source>
</evidence>
<feature type="region of interest" description="Disordered" evidence="9">
    <location>
        <begin position="98"/>
        <end position="340"/>
    </location>
</feature>
<comment type="subcellular location">
    <subcellularLocation>
        <location evidence="1">Membrane</location>
        <topology evidence="1">Multi-pass membrane protein</topology>
    </subcellularLocation>
</comment>
<gene>
    <name evidence="11" type="ORF">L202_00288</name>
</gene>
<dbReference type="GO" id="GO:0016020">
    <property type="term" value="C:membrane"/>
    <property type="evidence" value="ECO:0007669"/>
    <property type="project" value="UniProtKB-SubCell"/>
</dbReference>
<keyword evidence="6" id="KW-0653">Protein transport</keyword>
<dbReference type="Proteomes" id="UP000094065">
    <property type="component" value="Unassembled WGS sequence"/>
</dbReference>
<organism evidence="11 12">
    <name type="scientific">Cryptococcus amylolentus CBS 6039</name>
    <dbReference type="NCBI Taxonomy" id="1295533"/>
    <lineage>
        <taxon>Eukaryota</taxon>
        <taxon>Fungi</taxon>
        <taxon>Dikarya</taxon>
        <taxon>Basidiomycota</taxon>
        <taxon>Agaricomycotina</taxon>
        <taxon>Tremellomycetes</taxon>
        <taxon>Tremellales</taxon>
        <taxon>Cryptococcaceae</taxon>
        <taxon>Cryptococcus</taxon>
    </lineage>
</organism>
<feature type="transmembrane region" description="Helical" evidence="10">
    <location>
        <begin position="782"/>
        <end position="804"/>
    </location>
</feature>
<dbReference type="NCBIfam" id="TIGR00727">
    <property type="entry name" value="ISP4_OPT"/>
    <property type="match status" value="1"/>
</dbReference>
<evidence type="ECO:0000313" key="11">
    <source>
        <dbReference type="EMBL" id="ODN84314.1"/>
    </source>
</evidence>
<evidence type="ECO:0000256" key="10">
    <source>
        <dbReference type="SAM" id="Phobius"/>
    </source>
</evidence>
<feature type="transmembrane region" description="Helical" evidence="10">
    <location>
        <begin position="462"/>
        <end position="481"/>
    </location>
</feature>
<dbReference type="GeneID" id="30151597"/>
<dbReference type="AlphaFoldDB" id="A0A1E3I6S3"/>
<sequence>MSYTNEVPLSPRRSIPPSDPPNHSRARRGPDTAASGIDAEHLPRQQFFPEGSDGDEDFDEEDEGDDADVFAFSRPVTAAQPGGVKASGYGIAPAPVAARPNTGRPATGAVSWAPSPLEETHESTEHVGSSTGPGTISYGDVPTLPLQDTPRSVNPNPQKKDNVPTPTGVIDIGGHLPDTTYDKANPPPFSGRNNPNNSSFASFAFNMSNPPKARRPRTGQSLLDKIQRRRKPETGESSITTTTGLTGGAGEHDADGFSDIASLPGINEIVPHSARRRSSNTKSIMSGSSFVTESEVTSDDRHTRRSRQFSRGSIGLTEMTGDMTVPDGKTTWGDGYGGRKGEEVEGDSMADLDMDMVEEDSPYPEVRASVSNIDDPDMPAMTFRAWFLGILFTILASACNTYFHFRTPAPYISPLIVQVCAYPVGKFFAWCLPINDYALPRWLGGAEFSLNPGPFNIKEHTIIVMMANVAIGPAYALYATVSSELYYGHNWGIGFSIMFLLATQMTGFSLAGICRRFVVWPASMIWPANLVVATNLNTFHAEEDGFTGGMSRFKFLIICGSSAFIWYFFPGFIFTSLSYFSWVCWIAPNNNVVNELFGVSTGLGMGLLTFDWTQVTWIGSPLTTPWWASVNIGVGFVLFYWILTPILYYTNVWETAYLPISVTQAADRFGSTYDIYNILTEDITLNQTAYAEYSPVYLSASFCVTFMVAFALSTALIVHTALYHGPRIYRAIVNVKTEADDIHFKLMKMYPEVPDWWFLALFLVVFVLAVVSLEVYHTELPVWGYIISVLLPLVYIIPTAFIYAMTSQQVTINLLAELIPGFIFQGQPLPGMIFKVFSVQSIVEALSFIQDQKLGHYMKVPPQATFVAQLTATTVACFVQSGMKELLFHVVKDICTSTQKSLLTCASTKTFFTSSIIWGLIGPERLFSKGSSYYPQVFALVAGAILPIPLWFWVRKYPRSIFRNMNFPVMFSGSLAIPPASGINYSSWIVVGFVFQFWLRRRRFAWWSKYNYVLSAALDVGTALSAIALFLFLDLPGASLSWWGTKVHKNTADWDGTGAAYLTAPAEGFGPSTWKL</sequence>
<dbReference type="GO" id="GO:0035673">
    <property type="term" value="F:oligopeptide transmembrane transporter activity"/>
    <property type="evidence" value="ECO:0007669"/>
    <property type="project" value="InterPro"/>
</dbReference>
<keyword evidence="5" id="KW-0571">Peptide transport</keyword>
<evidence type="ECO:0000256" key="6">
    <source>
        <dbReference type="ARBA" id="ARBA00022927"/>
    </source>
</evidence>
<feature type="transmembrane region" description="Helical" evidence="10">
    <location>
        <begin position="696"/>
        <end position="722"/>
    </location>
</feature>
<evidence type="ECO:0000256" key="8">
    <source>
        <dbReference type="ARBA" id="ARBA00023136"/>
    </source>
</evidence>
<evidence type="ECO:0000256" key="1">
    <source>
        <dbReference type="ARBA" id="ARBA00004141"/>
    </source>
</evidence>
<dbReference type="OrthoDB" id="9986677at2759"/>
<dbReference type="EMBL" id="AWGJ01000001">
    <property type="protein sequence ID" value="ODN84314.1"/>
    <property type="molecule type" value="Genomic_DNA"/>
</dbReference>
<feature type="compositionally biased region" description="Polar residues" evidence="9">
    <location>
        <begin position="280"/>
        <end position="295"/>
    </location>
</feature>
<feature type="transmembrane region" description="Helical" evidence="10">
    <location>
        <begin position="756"/>
        <end position="776"/>
    </location>
</feature>
<feature type="transmembrane region" description="Helical" evidence="10">
    <location>
        <begin position="385"/>
        <end position="405"/>
    </location>
</feature>
<dbReference type="GO" id="GO:0015031">
    <property type="term" value="P:protein transport"/>
    <property type="evidence" value="ECO:0007669"/>
    <property type="project" value="UniProtKB-KW"/>
</dbReference>